<evidence type="ECO:0008006" key="3">
    <source>
        <dbReference type="Google" id="ProtNLM"/>
    </source>
</evidence>
<dbReference type="AlphaFoldDB" id="A0AA36CQ92"/>
<evidence type="ECO:0000313" key="1">
    <source>
        <dbReference type="EMBL" id="CAJ0573277.1"/>
    </source>
</evidence>
<comment type="caution">
    <text evidence="1">The sequence shown here is derived from an EMBL/GenBank/DDBJ whole genome shotgun (WGS) entry which is preliminary data.</text>
</comment>
<proteinExistence type="predicted"/>
<dbReference type="GO" id="GO:0005739">
    <property type="term" value="C:mitochondrion"/>
    <property type="evidence" value="ECO:0007669"/>
    <property type="project" value="InterPro"/>
</dbReference>
<reference evidence="1" key="1">
    <citation type="submission" date="2023-06" db="EMBL/GenBank/DDBJ databases">
        <authorList>
            <person name="Delattre M."/>
        </authorList>
    </citation>
    <scope>NUCLEOTIDE SEQUENCE</scope>
    <source>
        <strain evidence="1">AF72</strain>
    </source>
</reference>
<name>A0AA36CQ92_9BILA</name>
<dbReference type="Pfam" id="PF15880">
    <property type="entry name" value="NDUFV3"/>
    <property type="match status" value="1"/>
</dbReference>
<organism evidence="1 2">
    <name type="scientific">Mesorhabditis spiculigera</name>
    <dbReference type="NCBI Taxonomy" id="96644"/>
    <lineage>
        <taxon>Eukaryota</taxon>
        <taxon>Metazoa</taxon>
        <taxon>Ecdysozoa</taxon>
        <taxon>Nematoda</taxon>
        <taxon>Chromadorea</taxon>
        <taxon>Rhabditida</taxon>
        <taxon>Rhabditina</taxon>
        <taxon>Rhabditomorpha</taxon>
        <taxon>Rhabditoidea</taxon>
        <taxon>Rhabditidae</taxon>
        <taxon>Mesorhabditinae</taxon>
        <taxon>Mesorhabditis</taxon>
    </lineage>
</organism>
<feature type="non-terminal residue" evidence="1">
    <location>
        <position position="96"/>
    </location>
</feature>
<dbReference type="Proteomes" id="UP001177023">
    <property type="component" value="Unassembled WGS sequence"/>
</dbReference>
<dbReference type="InterPro" id="IPR026193">
    <property type="entry name" value="NDUFV3"/>
</dbReference>
<sequence length="96" mass="10647">MRPQRAAHQLWALGRRFGSTSSSSTGSAAPKTTTGIEHAEAYAKAGRATRVDPKAYLCDEYLHFNVYSYYDAEVKMSAARVPQPTNKKPDVMPRVK</sequence>
<gene>
    <name evidence="1" type="ORF">MSPICULIGERA_LOCUS11639</name>
</gene>
<protein>
    <recommendedName>
        <fullName evidence="3">NADH dehydrogenase [ubiquinone] flavoprotein 3, mitochondrial</fullName>
    </recommendedName>
</protein>
<keyword evidence="2" id="KW-1185">Reference proteome</keyword>
<dbReference type="EMBL" id="CATQJA010002617">
    <property type="protein sequence ID" value="CAJ0573277.1"/>
    <property type="molecule type" value="Genomic_DNA"/>
</dbReference>
<accession>A0AA36CQ92</accession>
<evidence type="ECO:0000313" key="2">
    <source>
        <dbReference type="Proteomes" id="UP001177023"/>
    </source>
</evidence>
<dbReference type="GO" id="GO:0045271">
    <property type="term" value="C:respiratory chain complex I"/>
    <property type="evidence" value="ECO:0007669"/>
    <property type="project" value="InterPro"/>
</dbReference>